<evidence type="ECO:0000256" key="1">
    <source>
        <dbReference type="ARBA" id="ARBA00022908"/>
    </source>
</evidence>
<dbReference type="GO" id="GO:0006310">
    <property type="term" value="P:DNA recombination"/>
    <property type="evidence" value="ECO:0007669"/>
    <property type="project" value="UniProtKB-KW"/>
</dbReference>
<keyword evidence="5" id="KW-1185">Reference proteome</keyword>
<dbReference type="InterPro" id="IPR004107">
    <property type="entry name" value="Integrase_SAM-like_N"/>
</dbReference>
<dbReference type="RefSeq" id="WP_112279147.1">
    <property type="nucleotide sequence ID" value="NZ_MASW01000001.1"/>
</dbReference>
<dbReference type="EMBL" id="MASW01000001">
    <property type="protein sequence ID" value="PXY31116.1"/>
    <property type="molecule type" value="Genomic_DNA"/>
</dbReference>
<evidence type="ECO:0000313" key="4">
    <source>
        <dbReference type="EMBL" id="PXY31116.1"/>
    </source>
</evidence>
<dbReference type="SUPFAM" id="SSF56349">
    <property type="entry name" value="DNA breaking-rejoining enzymes"/>
    <property type="match status" value="1"/>
</dbReference>
<dbReference type="GO" id="GO:0015074">
    <property type="term" value="P:DNA integration"/>
    <property type="evidence" value="ECO:0007669"/>
    <property type="project" value="UniProtKB-KW"/>
</dbReference>
<keyword evidence="3" id="KW-0233">DNA recombination</keyword>
<dbReference type="OrthoDB" id="9805859at2"/>
<dbReference type="InterPro" id="IPR011010">
    <property type="entry name" value="DNA_brk_join_enz"/>
</dbReference>
<dbReference type="InterPro" id="IPR002104">
    <property type="entry name" value="Integrase_catalytic"/>
</dbReference>
<dbReference type="InterPro" id="IPR050090">
    <property type="entry name" value="Tyrosine_recombinase_XerCD"/>
</dbReference>
<dbReference type="PROSITE" id="PS51898">
    <property type="entry name" value="TYR_RECOMBINASE"/>
    <property type="match status" value="1"/>
</dbReference>
<proteinExistence type="predicted"/>
<keyword evidence="1" id="KW-0229">DNA integration</keyword>
<reference evidence="4 5" key="1">
    <citation type="submission" date="2016-07" db="EMBL/GenBank/DDBJ databases">
        <title>Draft genome sequence of Prauserella muralis DSM 45305, isolated from a mould-covered wall in an indoor environment.</title>
        <authorList>
            <person name="Ruckert C."/>
            <person name="Albersmeier A."/>
            <person name="Jiang C.-L."/>
            <person name="Jiang Y."/>
            <person name="Kalinowski J."/>
            <person name="Schneider O."/>
            <person name="Winkler A."/>
            <person name="Zotchev S.B."/>
        </authorList>
    </citation>
    <scope>NUCLEOTIDE SEQUENCE [LARGE SCALE GENOMIC DNA]</scope>
    <source>
        <strain evidence="4 5">DSM 45305</strain>
    </source>
</reference>
<dbReference type="CDD" id="cd01189">
    <property type="entry name" value="INT_ICEBs1_C_like"/>
    <property type="match status" value="1"/>
</dbReference>
<dbReference type="AlphaFoldDB" id="A0A2V4B7J2"/>
<dbReference type="InterPro" id="IPR044068">
    <property type="entry name" value="CB"/>
</dbReference>
<organism evidence="4 5">
    <name type="scientific">Prauserella muralis</name>
    <dbReference type="NCBI Taxonomy" id="588067"/>
    <lineage>
        <taxon>Bacteria</taxon>
        <taxon>Bacillati</taxon>
        <taxon>Actinomycetota</taxon>
        <taxon>Actinomycetes</taxon>
        <taxon>Pseudonocardiales</taxon>
        <taxon>Pseudonocardiaceae</taxon>
        <taxon>Prauserella</taxon>
    </lineage>
</organism>
<gene>
    <name evidence="4" type="ORF">BAY60_01500</name>
</gene>
<dbReference type="PANTHER" id="PTHR30349:SF91">
    <property type="entry name" value="INTA PROTEIN"/>
    <property type="match status" value="1"/>
</dbReference>
<dbReference type="Gene3D" id="1.10.150.130">
    <property type="match status" value="1"/>
</dbReference>
<protein>
    <submittedName>
        <fullName evidence="4">Integrase</fullName>
    </submittedName>
</protein>
<dbReference type="Proteomes" id="UP000249915">
    <property type="component" value="Unassembled WGS sequence"/>
</dbReference>
<dbReference type="InterPro" id="IPR013762">
    <property type="entry name" value="Integrase-like_cat_sf"/>
</dbReference>
<dbReference type="Pfam" id="PF14659">
    <property type="entry name" value="Phage_int_SAM_3"/>
    <property type="match status" value="1"/>
</dbReference>
<evidence type="ECO:0000313" key="5">
    <source>
        <dbReference type="Proteomes" id="UP000249915"/>
    </source>
</evidence>
<dbReference type="Gene3D" id="1.10.443.10">
    <property type="entry name" value="Intergrase catalytic core"/>
    <property type="match status" value="1"/>
</dbReference>
<dbReference type="GO" id="GO:0003677">
    <property type="term" value="F:DNA binding"/>
    <property type="evidence" value="ECO:0007669"/>
    <property type="project" value="UniProtKB-UniRule"/>
</dbReference>
<dbReference type="PROSITE" id="PS51900">
    <property type="entry name" value="CB"/>
    <property type="match status" value="1"/>
</dbReference>
<dbReference type="PANTHER" id="PTHR30349">
    <property type="entry name" value="PHAGE INTEGRASE-RELATED"/>
    <property type="match status" value="1"/>
</dbReference>
<evidence type="ECO:0000256" key="2">
    <source>
        <dbReference type="ARBA" id="ARBA00023125"/>
    </source>
</evidence>
<keyword evidence="2" id="KW-0238">DNA-binding</keyword>
<evidence type="ECO:0000256" key="3">
    <source>
        <dbReference type="ARBA" id="ARBA00023172"/>
    </source>
</evidence>
<name>A0A2V4B7J2_9PSEU</name>
<dbReference type="InterPro" id="IPR010998">
    <property type="entry name" value="Integrase_recombinase_N"/>
</dbReference>
<accession>A0A2V4B7J2</accession>
<sequence length="450" mass="50239">MAGRKRTEGTRAPNGTSSIYQGNDGYWHGRVTVGVKDNGKPDRRHVQAMTQAEVARKVRKLERERDAGTVRKPGKEWTIERWLLHWYEHIAVPNVRYKTQAYYRTAVEKYLVPGIGAHKLSRLEPEHIERLYARLRKQGAKSATLQQVHIALRAALNEAERRERLTRNPIRAVRAPKIEETEIEPLTVDDAKAILRVAHGRRNGVRWAVALALGLRQGEALGLKWADLAVEWHHGCSNDNPCREGSARACPQAQVTGMLTVRRALQRQSWQHGCEPGDGCGRKRGADCPKRHSGGLVVVEPKSRAGRRVVSVPPPLVLALLEHRQAQDEERVRAADLWHDGGWMFAQPTGKPTDPRADYGEWKDVLKAAGVREARLHDARHTAATFLLVLGVAQRAVMDVMGWSKIDMAQRYQHVPDELRRNIASQLGGLLWQASGEGGDDDPEGAGASA</sequence>
<comment type="caution">
    <text evidence="4">The sequence shown here is derived from an EMBL/GenBank/DDBJ whole genome shotgun (WGS) entry which is preliminary data.</text>
</comment>
<dbReference type="Pfam" id="PF00589">
    <property type="entry name" value="Phage_integrase"/>
    <property type="match status" value="1"/>
</dbReference>